<dbReference type="AlphaFoldDB" id="A0A940MF42"/>
<reference evidence="2" key="1">
    <citation type="submission" date="2021-03" db="EMBL/GenBank/DDBJ databases">
        <title>Whole genome sequence of Streptomyces bomunensis MMS17-BM035.</title>
        <authorList>
            <person name="Lee J.H."/>
        </authorList>
    </citation>
    <scope>NUCLEOTIDE SEQUENCE</scope>
    <source>
        <strain evidence="2">MMS17-BM035</strain>
    </source>
</reference>
<evidence type="ECO:0000313" key="3">
    <source>
        <dbReference type="Proteomes" id="UP000670475"/>
    </source>
</evidence>
<protein>
    <submittedName>
        <fullName evidence="2">AAA family ATPase</fullName>
    </submittedName>
</protein>
<evidence type="ECO:0000313" key="2">
    <source>
        <dbReference type="EMBL" id="MBP0458855.1"/>
    </source>
</evidence>
<dbReference type="Gene3D" id="3.40.50.300">
    <property type="entry name" value="P-loop containing nucleotide triphosphate hydrolases"/>
    <property type="match status" value="1"/>
</dbReference>
<accession>A0A940MF42</accession>
<dbReference type="SUPFAM" id="SSF52540">
    <property type="entry name" value="P-loop containing nucleoside triphosphate hydrolases"/>
    <property type="match status" value="1"/>
</dbReference>
<evidence type="ECO:0000256" key="1">
    <source>
        <dbReference type="SAM" id="MobiDB-lite"/>
    </source>
</evidence>
<sequence length="698" mass="73813">MAPTGSRPPTSLGEHLDAARSRAFVGRAGELALFRSVLTGCAHQFNVMFLTGPGGIGKSALLRRYAAEARTAGRTVVGIDARTGGSTPASFEAGAAPVFTERGAVLLVDAVESRGYLEDWLREEFLPRLPPGVLVVIAGRRPPGDAWRGDPGWDEVLRVVAVDGLPRADAVALLDARGVARDRQAGIVSFAGGNPLALSLAAETAGSDAADSDGAARPGAWVPAQDVIATLVSRVVGEVPSPEHRQALEVCAHVQVTTEELLRATLPGADASALFAWLRGLPFIEAGPHGLVPHDVVRGILGADLRWRDPQRHEAMGRRILGHLTERLRQPPVSGPAGAASVRALAAAVLHLRHDAFDGRLSATRPHEAYEDVTRPEDHAAVLGLLADRGGAQDVAAARHWLDVQPGAFTVYRSSATGELTGFMAWLRLSEPRSADTAADPVVARAWAHAGRAAPLLAGEHLAIARFGARRVEDPSAEGRLMSARTVAEFLGGRGLAWTYFVAGDGGAFPRSAPFAGPAALPPVRVGDRLHGLFAADRRALSTDEVLSRVRQAAPAHDQRPGDGPPATDGRWPSDPARPMARADFDAAVRDALRAWHRPDALAANPLARGGPHATGDRAGRAESLRGSLARAVEQLRGDRQGDKLHRAVSAAFFEGPVTQEAAAERLGIPFSTYRRHLARGLARVCELLWHGNARPGD</sequence>
<keyword evidence="3" id="KW-1185">Reference proteome</keyword>
<proteinExistence type="predicted"/>
<comment type="caution">
    <text evidence="2">The sequence shown here is derived from an EMBL/GenBank/DDBJ whole genome shotgun (WGS) entry which is preliminary data.</text>
</comment>
<dbReference type="InterPro" id="IPR027417">
    <property type="entry name" value="P-loop_NTPase"/>
</dbReference>
<dbReference type="Proteomes" id="UP000670475">
    <property type="component" value="Unassembled WGS sequence"/>
</dbReference>
<gene>
    <name evidence="2" type="ORF">JFN87_15305</name>
</gene>
<organism evidence="2 3">
    <name type="scientific">Streptomyces montanisoli</name>
    <dbReference type="NCBI Taxonomy" id="2798581"/>
    <lineage>
        <taxon>Bacteria</taxon>
        <taxon>Bacillati</taxon>
        <taxon>Actinomycetota</taxon>
        <taxon>Actinomycetes</taxon>
        <taxon>Kitasatosporales</taxon>
        <taxon>Streptomycetaceae</taxon>
        <taxon>Streptomyces</taxon>
    </lineage>
</organism>
<feature type="region of interest" description="Disordered" evidence="1">
    <location>
        <begin position="551"/>
        <end position="579"/>
    </location>
</feature>
<dbReference type="EMBL" id="JAGIQL010000053">
    <property type="protein sequence ID" value="MBP0458855.1"/>
    <property type="molecule type" value="Genomic_DNA"/>
</dbReference>
<dbReference type="RefSeq" id="WP_209340601.1">
    <property type="nucleotide sequence ID" value="NZ_JAGIQL010000053.1"/>
</dbReference>
<name>A0A940MF42_9ACTN</name>